<accession>A0A183TB70</accession>
<protein>
    <submittedName>
        <fullName evidence="4">PI31_Prot_N domain-containing protein</fullName>
    </submittedName>
</protein>
<name>A0A183TB70_SCHSO</name>
<feature type="region of interest" description="Disordered" evidence="1">
    <location>
        <begin position="197"/>
        <end position="235"/>
    </location>
</feature>
<evidence type="ECO:0000256" key="1">
    <source>
        <dbReference type="SAM" id="MobiDB-lite"/>
    </source>
</evidence>
<evidence type="ECO:0000313" key="2">
    <source>
        <dbReference type="EMBL" id="VDM00103.1"/>
    </source>
</evidence>
<evidence type="ECO:0000313" key="3">
    <source>
        <dbReference type="Proteomes" id="UP000275846"/>
    </source>
</evidence>
<dbReference type="Proteomes" id="UP000275846">
    <property type="component" value="Unassembled WGS sequence"/>
</dbReference>
<proteinExistence type="predicted"/>
<keyword evidence="3" id="KW-1185">Reference proteome</keyword>
<reference evidence="4" key="1">
    <citation type="submission" date="2016-06" db="UniProtKB">
        <authorList>
            <consortium name="WormBaseParasite"/>
        </authorList>
    </citation>
    <scope>IDENTIFICATION</scope>
</reference>
<feature type="region of interest" description="Disordered" evidence="1">
    <location>
        <begin position="150"/>
        <end position="182"/>
    </location>
</feature>
<dbReference type="EMBL" id="UYSU01038309">
    <property type="protein sequence ID" value="VDM00103.1"/>
    <property type="molecule type" value="Genomic_DNA"/>
</dbReference>
<dbReference type="WBParaSite" id="SSLN_0001423301-mRNA-1">
    <property type="protein sequence ID" value="SSLN_0001423301-mRNA-1"/>
    <property type="gene ID" value="SSLN_0001423301"/>
</dbReference>
<sequence>MHHSVAIHRVNGFRQIHEFSVEAGSHLLALLFELASGKNHVGCATVPSEATLAFRKQSLLQVTVLSIEKDTGEDLPGDVKQPDSLVVFAEFAAPFDLVEMDDRDVFEILRDLFLAPHRLEELGELAVQVNTYEPPPPRNLRGIQLASTSLSSGRGGVPLKRQHPEVEEAGSNSNFLPWRRSPTDSYHLDGAGKLDYSEQATPPQFGHSMGAPSGGYARGDNPDFNVCQGNQQPTF</sequence>
<evidence type="ECO:0000313" key="4">
    <source>
        <dbReference type="WBParaSite" id="SSLN_0001423301-mRNA-1"/>
    </source>
</evidence>
<gene>
    <name evidence="2" type="ORF">SSLN_LOCUS13717</name>
</gene>
<reference evidence="2 3" key="2">
    <citation type="submission" date="2018-11" db="EMBL/GenBank/DDBJ databases">
        <authorList>
            <consortium name="Pathogen Informatics"/>
        </authorList>
    </citation>
    <scope>NUCLEOTIDE SEQUENCE [LARGE SCALE GENOMIC DNA]</scope>
    <source>
        <strain evidence="2 3">NST_G2</strain>
    </source>
</reference>
<dbReference type="AlphaFoldDB" id="A0A183TB70"/>
<organism evidence="4">
    <name type="scientific">Schistocephalus solidus</name>
    <name type="common">Tapeworm</name>
    <dbReference type="NCBI Taxonomy" id="70667"/>
    <lineage>
        <taxon>Eukaryota</taxon>
        <taxon>Metazoa</taxon>
        <taxon>Spiralia</taxon>
        <taxon>Lophotrochozoa</taxon>
        <taxon>Platyhelminthes</taxon>
        <taxon>Cestoda</taxon>
        <taxon>Eucestoda</taxon>
        <taxon>Diphyllobothriidea</taxon>
        <taxon>Diphyllobothriidae</taxon>
        <taxon>Schistocephalus</taxon>
    </lineage>
</organism>
<dbReference type="OrthoDB" id="10500663at2759"/>